<dbReference type="PaxDb" id="2903-EOD19855"/>
<reference evidence="2" key="2">
    <citation type="submission" date="2024-10" db="UniProtKB">
        <authorList>
            <consortium name="EnsemblProtists"/>
        </authorList>
    </citation>
    <scope>IDENTIFICATION</scope>
</reference>
<dbReference type="KEGG" id="ehx:EMIHUDRAFT_369316"/>
<evidence type="ECO:0008006" key="4">
    <source>
        <dbReference type="Google" id="ProtNLM"/>
    </source>
</evidence>
<dbReference type="GeneID" id="17265422"/>
<dbReference type="HOGENOM" id="CLU_1387473_0_0_1"/>
<protein>
    <recommendedName>
        <fullName evidence="4">PRA1 family protein</fullName>
    </recommendedName>
</protein>
<dbReference type="RefSeq" id="XP_005772284.1">
    <property type="nucleotide sequence ID" value="XM_005772227.1"/>
</dbReference>
<evidence type="ECO:0000256" key="1">
    <source>
        <dbReference type="SAM" id="MobiDB-lite"/>
    </source>
</evidence>
<name>A0A0D3J8M0_EMIH1</name>
<dbReference type="Proteomes" id="UP000013827">
    <property type="component" value="Unassembled WGS sequence"/>
</dbReference>
<evidence type="ECO:0000313" key="2">
    <source>
        <dbReference type="EnsemblProtists" id="EOD19855"/>
    </source>
</evidence>
<dbReference type="AlphaFoldDB" id="A0A0D3J8M0"/>
<feature type="compositionally biased region" description="Pro residues" evidence="1">
    <location>
        <begin position="163"/>
        <end position="172"/>
    </location>
</feature>
<reference evidence="3" key="1">
    <citation type="journal article" date="2013" name="Nature">
        <title>Pan genome of the phytoplankton Emiliania underpins its global distribution.</title>
        <authorList>
            <person name="Read B.A."/>
            <person name="Kegel J."/>
            <person name="Klute M.J."/>
            <person name="Kuo A."/>
            <person name="Lefebvre S.C."/>
            <person name="Maumus F."/>
            <person name="Mayer C."/>
            <person name="Miller J."/>
            <person name="Monier A."/>
            <person name="Salamov A."/>
            <person name="Young J."/>
            <person name="Aguilar M."/>
            <person name="Claverie J.M."/>
            <person name="Frickenhaus S."/>
            <person name="Gonzalez K."/>
            <person name="Herman E.K."/>
            <person name="Lin Y.C."/>
            <person name="Napier J."/>
            <person name="Ogata H."/>
            <person name="Sarno A.F."/>
            <person name="Shmutz J."/>
            <person name="Schroeder D."/>
            <person name="de Vargas C."/>
            <person name="Verret F."/>
            <person name="von Dassow P."/>
            <person name="Valentin K."/>
            <person name="Van de Peer Y."/>
            <person name="Wheeler G."/>
            <person name="Dacks J.B."/>
            <person name="Delwiche C.F."/>
            <person name="Dyhrman S.T."/>
            <person name="Glockner G."/>
            <person name="John U."/>
            <person name="Richards T."/>
            <person name="Worden A.Z."/>
            <person name="Zhang X."/>
            <person name="Grigoriev I.V."/>
            <person name="Allen A.E."/>
            <person name="Bidle K."/>
            <person name="Borodovsky M."/>
            <person name="Bowler C."/>
            <person name="Brownlee C."/>
            <person name="Cock J.M."/>
            <person name="Elias M."/>
            <person name="Gladyshev V.N."/>
            <person name="Groth M."/>
            <person name="Guda C."/>
            <person name="Hadaegh A."/>
            <person name="Iglesias-Rodriguez M.D."/>
            <person name="Jenkins J."/>
            <person name="Jones B.M."/>
            <person name="Lawson T."/>
            <person name="Leese F."/>
            <person name="Lindquist E."/>
            <person name="Lobanov A."/>
            <person name="Lomsadze A."/>
            <person name="Malik S.B."/>
            <person name="Marsh M.E."/>
            <person name="Mackinder L."/>
            <person name="Mock T."/>
            <person name="Mueller-Roeber B."/>
            <person name="Pagarete A."/>
            <person name="Parker M."/>
            <person name="Probert I."/>
            <person name="Quesneville H."/>
            <person name="Raines C."/>
            <person name="Rensing S.A."/>
            <person name="Riano-Pachon D.M."/>
            <person name="Richier S."/>
            <person name="Rokitta S."/>
            <person name="Shiraiwa Y."/>
            <person name="Soanes D.M."/>
            <person name="van der Giezen M."/>
            <person name="Wahlund T.M."/>
            <person name="Williams B."/>
            <person name="Wilson W."/>
            <person name="Wolfe G."/>
            <person name="Wurch L.L."/>
        </authorList>
    </citation>
    <scope>NUCLEOTIDE SEQUENCE</scope>
</reference>
<organism evidence="2 3">
    <name type="scientific">Emiliania huxleyi (strain CCMP1516)</name>
    <dbReference type="NCBI Taxonomy" id="280463"/>
    <lineage>
        <taxon>Eukaryota</taxon>
        <taxon>Haptista</taxon>
        <taxon>Haptophyta</taxon>
        <taxon>Prymnesiophyceae</taxon>
        <taxon>Isochrysidales</taxon>
        <taxon>Noelaerhabdaceae</taxon>
        <taxon>Emiliania</taxon>
    </lineage>
</organism>
<keyword evidence="3" id="KW-1185">Reference proteome</keyword>
<accession>A0A0D3J8M0</accession>
<dbReference type="EnsemblProtists" id="EOD19855">
    <property type="protein sequence ID" value="EOD19855"/>
    <property type="gene ID" value="EMIHUDRAFT_369316"/>
</dbReference>
<proteinExistence type="predicted"/>
<evidence type="ECO:0000313" key="3">
    <source>
        <dbReference type="Proteomes" id="UP000013827"/>
    </source>
</evidence>
<feature type="region of interest" description="Disordered" evidence="1">
    <location>
        <begin position="146"/>
        <end position="181"/>
    </location>
</feature>
<sequence>AVPNVWPSNASAALLRCLGYDRERRELLVDRLLARALPADEWWTPSACWTVSYAASIGLRLRSHEVLVFGAHPDRASSCARVYAKTYAALLFSTGLNLALVGGLALSHELALVLTASLTVCWSYHALTLSWGRSLGSPDGRYSYTAVEASSPPRTSSPQSACAPPPPPPPQSAPLSFLGGSAGGRIMRELLAGPGRL</sequence>